<sequence>MASPSISTNAKVWIISLSASLAVFGVFSHFLLRRRKYSHKAPAHTVDTRRAGMQLVISGMEALDTVIDFLEDASAVHYSAQHSEFDDEVQKLLQMAYTLQEQSRLIFCAGTQDVYLSKSASESLSVGSSCDSTHSHTSEMFE</sequence>
<dbReference type="AlphaFoldDB" id="A0A3B0JTS2"/>
<feature type="transmembrane region" description="Helical" evidence="1">
    <location>
        <begin position="12"/>
        <end position="32"/>
    </location>
</feature>
<keyword evidence="1" id="KW-1133">Transmembrane helix</keyword>
<evidence type="ECO:0000256" key="1">
    <source>
        <dbReference type="SAM" id="Phobius"/>
    </source>
</evidence>
<reference evidence="3" key="1">
    <citation type="submission" date="2018-01" db="EMBL/GenBank/DDBJ databases">
        <authorList>
            <person name="Alioto T."/>
            <person name="Alioto T."/>
        </authorList>
    </citation>
    <scope>NUCLEOTIDE SEQUENCE [LARGE SCALE GENOMIC DNA]</scope>
</reference>
<keyword evidence="1" id="KW-0472">Membrane</keyword>
<protein>
    <submittedName>
        <fullName evidence="2">Uncharacterized protein</fullName>
    </submittedName>
</protein>
<evidence type="ECO:0000313" key="2">
    <source>
        <dbReference type="EMBL" id="SPP85505.1"/>
    </source>
</evidence>
<dbReference type="EMBL" id="OUUW01000010">
    <property type="protein sequence ID" value="SPP85505.1"/>
    <property type="molecule type" value="Genomic_DNA"/>
</dbReference>
<keyword evidence="1" id="KW-0812">Transmembrane</keyword>
<gene>
    <name evidence="2" type="ORF">DGUA_6G003970</name>
</gene>
<dbReference type="OMA" id="YPCKAPR"/>
<keyword evidence="3" id="KW-1185">Reference proteome</keyword>
<dbReference type="Proteomes" id="UP000268350">
    <property type="component" value="Unassembled WGS sequence"/>
</dbReference>
<proteinExistence type="predicted"/>
<organism evidence="2 3">
    <name type="scientific">Drosophila guanche</name>
    <name type="common">Fruit fly</name>
    <dbReference type="NCBI Taxonomy" id="7266"/>
    <lineage>
        <taxon>Eukaryota</taxon>
        <taxon>Metazoa</taxon>
        <taxon>Ecdysozoa</taxon>
        <taxon>Arthropoda</taxon>
        <taxon>Hexapoda</taxon>
        <taxon>Insecta</taxon>
        <taxon>Pterygota</taxon>
        <taxon>Neoptera</taxon>
        <taxon>Endopterygota</taxon>
        <taxon>Diptera</taxon>
        <taxon>Brachycera</taxon>
        <taxon>Muscomorpha</taxon>
        <taxon>Ephydroidea</taxon>
        <taxon>Drosophilidae</taxon>
        <taxon>Drosophila</taxon>
        <taxon>Sophophora</taxon>
    </lineage>
</organism>
<accession>A0A3B0JTS2</accession>
<name>A0A3B0JTS2_DROGU</name>
<evidence type="ECO:0000313" key="3">
    <source>
        <dbReference type="Proteomes" id="UP000268350"/>
    </source>
</evidence>